<keyword evidence="3" id="KW-1185">Reference proteome</keyword>
<dbReference type="PANTHER" id="PTHR13271">
    <property type="entry name" value="UNCHARACTERIZED PUTATIVE METHYLTRANSFERASE"/>
    <property type="match status" value="1"/>
</dbReference>
<dbReference type="CDD" id="cd10527">
    <property type="entry name" value="SET_LSMT"/>
    <property type="match status" value="1"/>
</dbReference>
<dbReference type="SUPFAM" id="SSF82199">
    <property type="entry name" value="SET domain"/>
    <property type="match status" value="1"/>
</dbReference>
<sequence>MRCSMSWRQRGAASYDKFWEWCAASGVTSKQLSIRSVGSICDRGLFLEEHVKSGTVLASIPYKLCMNRELLGTNSKFLPPAPLLGLALHKARLNPEGAEHLWLALYIATLRVQPKRESFGPYFDVLPNTLALELGRKATLESLAGSELNDFREIEAATRSHVSLAGRFASRYAALHRRRARRLPTPSKASDALPTSKEYHTFIDCTSHANVAAAHDLVISRSFPLPWGCRESAPRDLATFLEETEDVETVPSLVPLLDLVNAAPLSSSSPQEGRSNCSIFTCTASQFLHEGTRKTRKVVSSPASRLGRKRVVLCASRDIAAGEELLMDYNIDDAPAAAYRFGFV</sequence>
<dbReference type="Gene3D" id="3.90.1410.10">
    <property type="entry name" value="set domain protein methyltransferase, domain 1"/>
    <property type="match status" value="1"/>
</dbReference>
<dbReference type="EMBL" id="CYKH01000376">
    <property type="protein sequence ID" value="CUF64776.1"/>
    <property type="molecule type" value="Genomic_DNA"/>
</dbReference>
<reference evidence="3" key="1">
    <citation type="submission" date="2015-09" db="EMBL/GenBank/DDBJ databases">
        <authorList>
            <consortium name="Pathogen Informatics"/>
        </authorList>
    </citation>
    <scope>NUCLEOTIDE SEQUENCE [LARGE SCALE GENOMIC DNA]</scope>
    <source>
        <strain evidence="3">Lake Konstanz</strain>
    </source>
</reference>
<proteinExistence type="predicted"/>
<name>A0A0S4IST0_BODSA</name>
<dbReference type="VEuPathDB" id="TriTrypDB:BSAL_64390"/>
<gene>
    <name evidence="2" type="ORF">BSAL_64390</name>
</gene>
<feature type="domain" description="SET" evidence="1">
    <location>
        <begin position="25"/>
        <end position="330"/>
    </location>
</feature>
<protein>
    <recommendedName>
        <fullName evidence="1">SET domain-containing protein</fullName>
    </recommendedName>
</protein>
<dbReference type="OrthoDB" id="275765at2759"/>
<dbReference type="GO" id="GO:0016279">
    <property type="term" value="F:protein-lysine N-methyltransferase activity"/>
    <property type="evidence" value="ECO:0007669"/>
    <property type="project" value="TreeGrafter"/>
</dbReference>
<accession>A0A0S4IST0</accession>
<dbReference type="PANTHER" id="PTHR13271:SF136">
    <property type="entry name" value="SET DOMAIN-CONTAINING PROTEIN"/>
    <property type="match status" value="1"/>
</dbReference>
<dbReference type="InterPro" id="IPR050600">
    <property type="entry name" value="SETD3_SETD6_MTase"/>
</dbReference>
<evidence type="ECO:0000259" key="1">
    <source>
        <dbReference type="PROSITE" id="PS50280"/>
    </source>
</evidence>
<dbReference type="PROSITE" id="PS50280">
    <property type="entry name" value="SET"/>
    <property type="match status" value="1"/>
</dbReference>
<organism evidence="2 3">
    <name type="scientific">Bodo saltans</name>
    <name type="common">Flagellated protozoan</name>
    <dbReference type="NCBI Taxonomy" id="75058"/>
    <lineage>
        <taxon>Eukaryota</taxon>
        <taxon>Discoba</taxon>
        <taxon>Euglenozoa</taxon>
        <taxon>Kinetoplastea</taxon>
        <taxon>Metakinetoplastina</taxon>
        <taxon>Eubodonida</taxon>
        <taxon>Bodonidae</taxon>
        <taxon>Bodo</taxon>
    </lineage>
</organism>
<dbReference type="Proteomes" id="UP000051952">
    <property type="component" value="Unassembled WGS sequence"/>
</dbReference>
<dbReference type="InterPro" id="IPR046341">
    <property type="entry name" value="SET_dom_sf"/>
</dbReference>
<evidence type="ECO:0000313" key="2">
    <source>
        <dbReference type="EMBL" id="CUF64776.1"/>
    </source>
</evidence>
<dbReference type="GO" id="GO:0005634">
    <property type="term" value="C:nucleus"/>
    <property type="evidence" value="ECO:0007669"/>
    <property type="project" value="TreeGrafter"/>
</dbReference>
<dbReference type="InterPro" id="IPR001214">
    <property type="entry name" value="SET_dom"/>
</dbReference>
<evidence type="ECO:0000313" key="3">
    <source>
        <dbReference type="Proteomes" id="UP000051952"/>
    </source>
</evidence>
<dbReference type="AlphaFoldDB" id="A0A0S4IST0"/>